<protein>
    <submittedName>
        <fullName evidence="1">Uncharacterized protein</fullName>
    </submittedName>
</protein>
<name>A0A4V3UN67_9EURO</name>
<sequence>MTDAYIFPPDVALTVLAKHAPRDHPNPGRTVLVQKRKCALQGSTSSSPEGHSFHPTASLVKRVAIVTPLLLCWGVNES</sequence>
<gene>
    <name evidence="1" type="ORF">EYZ11_010503</name>
</gene>
<dbReference type="VEuPathDB" id="FungiDB:EYZ11_010503"/>
<evidence type="ECO:0000313" key="2">
    <source>
        <dbReference type="Proteomes" id="UP000308092"/>
    </source>
</evidence>
<evidence type="ECO:0000313" key="1">
    <source>
        <dbReference type="EMBL" id="THC90034.1"/>
    </source>
</evidence>
<dbReference type="AlphaFoldDB" id="A0A4V3UN67"/>
<dbReference type="Proteomes" id="UP000308092">
    <property type="component" value="Unassembled WGS sequence"/>
</dbReference>
<reference evidence="1 2" key="1">
    <citation type="submission" date="2019-03" db="EMBL/GenBank/DDBJ databases">
        <title>The genome sequence of a newly discovered highly antifungal drug resistant Aspergillus species, Aspergillus tanneri NIH 1004.</title>
        <authorList>
            <person name="Mounaud S."/>
            <person name="Singh I."/>
            <person name="Joardar V."/>
            <person name="Pakala S."/>
            <person name="Pakala S."/>
            <person name="Venepally P."/>
            <person name="Hoover J."/>
            <person name="Nierman W."/>
            <person name="Chung J."/>
            <person name="Losada L."/>
        </authorList>
    </citation>
    <scope>NUCLEOTIDE SEQUENCE [LARGE SCALE GENOMIC DNA]</scope>
    <source>
        <strain evidence="1 2">NIH1004</strain>
    </source>
</reference>
<keyword evidence="2" id="KW-1185">Reference proteome</keyword>
<comment type="caution">
    <text evidence="1">The sequence shown here is derived from an EMBL/GenBank/DDBJ whole genome shotgun (WGS) entry which is preliminary data.</text>
</comment>
<organism evidence="1 2">
    <name type="scientific">Aspergillus tanneri</name>
    <dbReference type="NCBI Taxonomy" id="1220188"/>
    <lineage>
        <taxon>Eukaryota</taxon>
        <taxon>Fungi</taxon>
        <taxon>Dikarya</taxon>
        <taxon>Ascomycota</taxon>
        <taxon>Pezizomycotina</taxon>
        <taxon>Eurotiomycetes</taxon>
        <taxon>Eurotiomycetidae</taxon>
        <taxon>Eurotiales</taxon>
        <taxon>Aspergillaceae</taxon>
        <taxon>Aspergillus</taxon>
        <taxon>Aspergillus subgen. Circumdati</taxon>
    </lineage>
</organism>
<accession>A0A4V3UN67</accession>
<dbReference type="EMBL" id="SOSA01000569">
    <property type="protein sequence ID" value="THC90034.1"/>
    <property type="molecule type" value="Genomic_DNA"/>
</dbReference>
<proteinExistence type="predicted"/>